<dbReference type="RefSeq" id="WP_203988706.1">
    <property type="nucleotide sequence ID" value="NZ_BOPG01000010.1"/>
</dbReference>
<keyword evidence="2" id="KW-1185">Reference proteome</keyword>
<reference evidence="1" key="1">
    <citation type="submission" date="2021-01" db="EMBL/GenBank/DDBJ databases">
        <title>Whole genome shotgun sequence of Virgisporangium aurantiacum NBRC 16421.</title>
        <authorList>
            <person name="Komaki H."/>
            <person name="Tamura T."/>
        </authorList>
    </citation>
    <scope>NUCLEOTIDE SEQUENCE</scope>
    <source>
        <strain evidence="1">NBRC 16421</strain>
    </source>
</reference>
<dbReference type="Proteomes" id="UP000612585">
    <property type="component" value="Unassembled WGS sequence"/>
</dbReference>
<proteinExistence type="predicted"/>
<sequence length="156" mass="17400">MQYKAVEAAILDAINAADWKRLSTFGADTVVRLTRDNELLTSVSRHELDSNAWQALNDSCRHVLTAGPAELRRYLAQIDAGVLTDGDMDGLLVMVLDALDHWATFRETGERNALYELAIRSIELVDFQVEDADPVDFLAAPAMTAEYDRIMRALTD</sequence>
<evidence type="ECO:0000313" key="1">
    <source>
        <dbReference type="EMBL" id="GIJ54050.1"/>
    </source>
</evidence>
<accession>A0A8J3Z2S4</accession>
<comment type="caution">
    <text evidence="1">The sequence shown here is derived from an EMBL/GenBank/DDBJ whole genome shotgun (WGS) entry which is preliminary data.</text>
</comment>
<protein>
    <submittedName>
        <fullName evidence="1">Uncharacterized protein</fullName>
    </submittedName>
</protein>
<evidence type="ECO:0000313" key="2">
    <source>
        <dbReference type="Proteomes" id="UP000612585"/>
    </source>
</evidence>
<gene>
    <name evidence="1" type="ORF">Vau01_015660</name>
</gene>
<dbReference type="EMBL" id="BOPG01000010">
    <property type="protein sequence ID" value="GIJ54050.1"/>
    <property type="molecule type" value="Genomic_DNA"/>
</dbReference>
<dbReference type="AlphaFoldDB" id="A0A8J3Z2S4"/>
<organism evidence="1 2">
    <name type="scientific">Virgisporangium aurantiacum</name>
    <dbReference type="NCBI Taxonomy" id="175570"/>
    <lineage>
        <taxon>Bacteria</taxon>
        <taxon>Bacillati</taxon>
        <taxon>Actinomycetota</taxon>
        <taxon>Actinomycetes</taxon>
        <taxon>Micromonosporales</taxon>
        <taxon>Micromonosporaceae</taxon>
        <taxon>Virgisporangium</taxon>
    </lineage>
</organism>
<name>A0A8J3Z2S4_9ACTN</name>